<dbReference type="NCBIfam" id="TIGR01143">
    <property type="entry name" value="murF"/>
    <property type="match status" value="1"/>
</dbReference>
<dbReference type="HAMAP" id="MF_02019">
    <property type="entry name" value="MurF"/>
    <property type="match status" value="1"/>
</dbReference>
<evidence type="ECO:0000259" key="13">
    <source>
        <dbReference type="Pfam" id="PF02875"/>
    </source>
</evidence>
<evidence type="ECO:0000259" key="12">
    <source>
        <dbReference type="Pfam" id="PF01225"/>
    </source>
</evidence>
<dbReference type="SUPFAM" id="SSF53623">
    <property type="entry name" value="MurD-like peptide ligases, catalytic domain"/>
    <property type="match status" value="1"/>
</dbReference>
<feature type="domain" description="Mur ligase N-terminal catalytic" evidence="12">
    <location>
        <begin position="14"/>
        <end position="85"/>
    </location>
</feature>
<dbReference type="InterPro" id="IPR035911">
    <property type="entry name" value="MurE/MurF_N"/>
</dbReference>
<evidence type="ECO:0000256" key="11">
    <source>
        <dbReference type="RuleBase" id="RU004136"/>
    </source>
</evidence>
<keyword evidence="7 10" id="KW-0573">Peptidoglycan synthesis</keyword>
<proteinExistence type="inferred from homology"/>
<dbReference type="Gene3D" id="3.40.1190.10">
    <property type="entry name" value="Mur-like, catalytic domain"/>
    <property type="match status" value="1"/>
</dbReference>
<evidence type="ECO:0000256" key="6">
    <source>
        <dbReference type="ARBA" id="ARBA00022960"/>
    </source>
</evidence>
<dbReference type="InterPro" id="IPR000713">
    <property type="entry name" value="Mur_ligase_N"/>
</dbReference>
<dbReference type="SUPFAM" id="SSF63418">
    <property type="entry name" value="MurE/MurF N-terminal domain"/>
    <property type="match status" value="1"/>
</dbReference>
<name>A0A6N6RHF3_9FLAO</name>
<evidence type="ECO:0000256" key="5">
    <source>
        <dbReference type="ARBA" id="ARBA00022840"/>
    </source>
</evidence>
<dbReference type="Proteomes" id="UP000468650">
    <property type="component" value="Unassembled WGS sequence"/>
</dbReference>
<dbReference type="EMBL" id="WBVO01000003">
    <property type="protein sequence ID" value="KAB2813796.1"/>
    <property type="molecule type" value="Genomic_DNA"/>
</dbReference>
<dbReference type="PANTHER" id="PTHR43024:SF1">
    <property type="entry name" value="UDP-N-ACETYLMURAMOYL-TRIPEPTIDE--D-ALANYL-D-ALANINE LIGASE"/>
    <property type="match status" value="1"/>
</dbReference>
<dbReference type="InterPro" id="IPR036615">
    <property type="entry name" value="Mur_ligase_C_dom_sf"/>
</dbReference>
<dbReference type="InterPro" id="IPR051046">
    <property type="entry name" value="MurCDEF_CellWall_CoF430Synth"/>
</dbReference>
<keyword evidence="6 10" id="KW-0133">Cell shape</keyword>
<evidence type="ECO:0000256" key="10">
    <source>
        <dbReference type="HAMAP-Rule" id="MF_02019"/>
    </source>
</evidence>
<dbReference type="GO" id="GO:0047480">
    <property type="term" value="F:UDP-N-acetylmuramoyl-tripeptide-D-alanyl-D-alanine ligase activity"/>
    <property type="evidence" value="ECO:0007669"/>
    <property type="project" value="UniProtKB-UniRule"/>
</dbReference>
<evidence type="ECO:0000256" key="4">
    <source>
        <dbReference type="ARBA" id="ARBA00022741"/>
    </source>
</evidence>
<dbReference type="Gene3D" id="3.40.1390.10">
    <property type="entry name" value="MurE/MurF, N-terminal domain"/>
    <property type="match status" value="1"/>
</dbReference>
<evidence type="ECO:0000256" key="1">
    <source>
        <dbReference type="ARBA" id="ARBA00022490"/>
    </source>
</evidence>
<dbReference type="AlphaFoldDB" id="A0A6N6RHF3"/>
<dbReference type="GO" id="GO:0005737">
    <property type="term" value="C:cytoplasm"/>
    <property type="evidence" value="ECO:0007669"/>
    <property type="project" value="UniProtKB-SubCell"/>
</dbReference>
<protein>
    <recommendedName>
        <fullName evidence="10 11">UDP-N-acetylmuramoyl-tripeptide--D-alanyl-D-alanine ligase</fullName>
        <ecNumber evidence="10 11">6.3.2.10</ecNumber>
    </recommendedName>
    <alternativeName>
        <fullName evidence="10">D-alanyl-D-alanine-adding enzyme</fullName>
    </alternativeName>
</protein>
<keyword evidence="16" id="KW-1185">Reference proteome</keyword>
<feature type="domain" description="Mur ligase C-terminal" evidence="13">
    <location>
        <begin position="298"/>
        <end position="383"/>
    </location>
</feature>
<evidence type="ECO:0000313" key="15">
    <source>
        <dbReference type="EMBL" id="KAB2813796.1"/>
    </source>
</evidence>
<feature type="domain" description="Mur ligase central" evidence="14">
    <location>
        <begin position="97"/>
        <end position="274"/>
    </location>
</feature>
<dbReference type="GO" id="GO:0071555">
    <property type="term" value="P:cell wall organization"/>
    <property type="evidence" value="ECO:0007669"/>
    <property type="project" value="UniProtKB-KW"/>
</dbReference>
<reference evidence="15 16" key="1">
    <citation type="submission" date="2019-09" db="EMBL/GenBank/DDBJ databases">
        <title>Genomes of family Cryomorphaceae.</title>
        <authorList>
            <person name="Bowman J.P."/>
        </authorList>
    </citation>
    <scope>NUCLEOTIDE SEQUENCE [LARGE SCALE GENOMIC DNA]</scope>
    <source>
        <strain evidence="15 16">LMG 25704</strain>
    </source>
</reference>
<dbReference type="RefSeq" id="WP_151666998.1">
    <property type="nucleotide sequence ID" value="NZ_WBVO01000003.1"/>
</dbReference>
<evidence type="ECO:0000259" key="14">
    <source>
        <dbReference type="Pfam" id="PF08245"/>
    </source>
</evidence>
<dbReference type="InterPro" id="IPR013221">
    <property type="entry name" value="Mur_ligase_cen"/>
</dbReference>
<dbReference type="Pfam" id="PF02875">
    <property type="entry name" value="Mur_ligase_C"/>
    <property type="match status" value="1"/>
</dbReference>
<dbReference type="UniPathway" id="UPA00219"/>
<evidence type="ECO:0000256" key="9">
    <source>
        <dbReference type="ARBA" id="ARBA00023316"/>
    </source>
</evidence>
<keyword evidence="3 10" id="KW-0132">Cell division</keyword>
<comment type="pathway">
    <text evidence="10 11">Cell wall biogenesis; peptidoglycan biosynthesis.</text>
</comment>
<dbReference type="InterPro" id="IPR036565">
    <property type="entry name" value="Mur-like_cat_sf"/>
</dbReference>
<dbReference type="GO" id="GO:0009252">
    <property type="term" value="P:peptidoglycan biosynthetic process"/>
    <property type="evidence" value="ECO:0007669"/>
    <property type="project" value="UniProtKB-UniRule"/>
</dbReference>
<keyword evidence="9 10" id="KW-0961">Cell wall biogenesis/degradation</keyword>
<evidence type="ECO:0000256" key="7">
    <source>
        <dbReference type="ARBA" id="ARBA00022984"/>
    </source>
</evidence>
<dbReference type="InterPro" id="IPR004101">
    <property type="entry name" value="Mur_ligase_C"/>
</dbReference>
<comment type="function">
    <text evidence="10 11">Involved in cell wall formation. Catalyzes the final step in the synthesis of UDP-N-acetylmuramoyl-pentapeptide, the precursor of murein.</text>
</comment>
<dbReference type="EC" id="6.3.2.10" evidence="10 11"/>
<sequence>MNIEQLYSTYLKASGVNTDTRSVSSGEVFFALKGPSFNGNKFAAQALEAGAIAVVVDEEVELPEGSTSFKVKDVLTTLQELAKHHRNQLSGKVIGLTGSNGKTTAKELFKSVLSQKYDVKATVGNLNNHIGVPLTILRTPLDTEYLIVEMGANHQGEIALLSSISQPDIGYITNFGKAHLEGFGGIEGVIKGKSELYKFLRSNKRVALVNHNDTKQMEKSEGIERITYGSIDSTYPMSFTDINFPASVVLEEVVIQSQLTGSFHAVNIGAAVALGLHLGLSSEEIVTGVQAYKPTNNRSEWRKTDSNRIMLDAYNANPSSMSASIISFIEEAKSPKVLILGDMFELGEDAEKEHQAIVDQCAKESVRVILVGEHFAQSHTPESFEVHKTTTGCLRALQDAPIKHSTILLKGSRGMQLESLLAVL</sequence>
<keyword evidence="8 10" id="KW-0131">Cell cycle</keyword>
<keyword evidence="2 10" id="KW-0436">Ligase</keyword>
<evidence type="ECO:0000256" key="2">
    <source>
        <dbReference type="ARBA" id="ARBA00022598"/>
    </source>
</evidence>
<keyword evidence="5 10" id="KW-0067">ATP-binding</keyword>
<dbReference type="GO" id="GO:0008360">
    <property type="term" value="P:regulation of cell shape"/>
    <property type="evidence" value="ECO:0007669"/>
    <property type="project" value="UniProtKB-KW"/>
</dbReference>
<dbReference type="Pfam" id="PF08245">
    <property type="entry name" value="Mur_ligase_M"/>
    <property type="match status" value="1"/>
</dbReference>
<dbReference type="OrthoDB" id="9801978at2"/>
<accession>A0A6N6RHF3</accession>
<organism evidence="15 16">
    <name type="scientific">Phaeocystidibacter luteus</name>
    <dbReference type="NCBI Taxonomy" id="911197"/>
    <lineage>
        <taxon>Bacteria</taxon>
        <taxon>Pseudomonadati</taxon>
        <taxon>Bacteroidota</taxon>
        <taxon>Flavobacteriia</taxon>
        <taxon>Flavobacteriales</taxon>
        <taxon>Phaeocystidibacteraceae</taxon>
        <taxon>Phaeocystidibacter</taxon>
    </lineage>
</organism>
<dbReference type="InterPro" id="IPR005863">
    <property type="entry name" value="UDP-N-AcMur_synth"/>
</dbReference>
<evidence type="ECO:0000256" key="8">
    <source>
        <dbReference type="ARBA" id="ARBA00023306"/>
    </source>
</evidence>
<dbReference type="Pfam" id="PF01225">
    <property type="entry name" value="Mur_ligase"/>
    <property type="match status" value="1"/>
</dbReference>
<evidence type="ECO:0000313" key="16">
    <source>
        <dbReference type="Proteomes" id="UP000468650"/>
    </source>
</evidence>
<dbReference type="Gene3D" id="3.90.190.20">
    <property type="entry name" value="Mur ligase, C-terminal domain"/>
    <property type="match status" value="1"/>
</dbReference>
<gene>
    <name evidence="10" type="primary">murF</name>
    <name evidence="15" type="ORF">F8C67_06455</name>
</gene>
<feature type="binding site" evidence="10">
    <location>
        <begin position="98"/>
        <end position="104"/>
    </location>
    <ligand>
        <name>ATP</name>
        <dbReference type="ChEBI" id="CHEBI:30616"/>
    </ligand>
</feature>
<comment type="similarity">
    <text evidence="10">Belongs to the MurCDEF family. MurF subfamily.</text>
</comment>
<dbReference type="SUPFAM" id="SSF53244">
    <property type="entry name" value="MurD-like peptide ligases, peptide-binding domain"/>
    <property type="match status" value="1"/>
</dbReference>
<dbReference type="GO" id="GO:0051301">
    <property type="term" value="P:cell division"/>
    <property type="evidence" value="ECO:0007669"/>
    <property type="project" value="UniProtKB-KW"/>
</dbReference>
<comment type="catalytic activity">
    <reaction evidence="10 11">
        <text>D-alanyl-D-alanine + UDP-N-acetyl-alpha-D-muramoyl-L-alanyl-gamma-D-glutamyl-meso-2,6-diaminopimelate + ATP = UDP-N-acetyl-alpha-D-muramoyl-L-alanyl-gamma-D-glutamyl-meso-2,6-diaminopimeloyl-D-alanyl-D-alanine + ADP + phosphate + H(+)</text>
        <dbReference type="Rhea" id="RHEA:28374"/>
        <dbReference type="ChEBI" id="CHEBI:15378"/>
        <dbReference type="ChEBI" id="CHEBI:30616"/>
        <dbReference type="ChEBI" id="CHEBI:43474"/>
        <dbReference type="ChEBI" id="CHEBI:57822"/>
        <dbReference type="ChEBI" id="CHEBI:61386"/>
        <dbReference type="ChEBI" id="CHEBI:83905"/>
        <dbReference type="ChEBI" id="CHEBI:456216"/>
        <dbReference type="EC" id="6.3.2.10"/>
    </reaction>
</comment>
<dbReference type="PANTHER" id="PTHR43024">
    <property type="entry name" value="UDP-N-ACETYLMURAMOYL-TRIPEPTIDE--D-ALANYL-D-ALANINE LIGASE"/>
    <property type="match status" value="1"/>
</dbReference>
<evidence type="ECO:0000256" key="3">
    <source>
        <dbReference type="ARBA" id="ARBA00022618"/>
    </source>
</evidence>
<dbReference type="GO" id="GO:0005524">
    <property type="term" value="F:ATP binding"/>
    <property type="evidence" value="ECO:0007669"/>
    <property type="project" value="UniProtKB-UniRule"/>
</dbReference>
<keyword evidence="1 10" id="KW-0963">Cytoplasm</keyword>
<keyword evidence="4 10" id="KW-0547">Nucleotide-binding</keyword>
<comment type="subcellular location">
    <subcellularLocation>
        <location evidence="10 11">Cytoplasm</location>
    </subcellularLocation>
</comment>
<comment type="caution">
    <text evidence="15">The sequence shown here is derived from an EMBL/GenBank/DDBJ whole genome shotgun (WGS) entry which is preliminary data.</text>
</comment>